<evidence type="ECO:0000259" key="1">
    <source>
        <dbReference type="Pfam" id="PF12680"/>
    </source>
</evidence>
<keyword evidence="5" id="KW-1185">Reference proteome</keyword>
<dbReference type="InterPro" id="IPR032710">
    <property type="entry name" value="NTF2-like_dom_sf"/>
</dbReference>
<dbReference type="EMBL" id="QLMD01000004">
    <property type="protein sequence ID" value="RAJ98825.1"/>
    <property type="molecule type" value="Genomic_DNA"/>
</dbReference>
<accession>A0A327WZ02</accession>
<proteinExistence type="predicted"/>
<organism evidence="2 4">
    <name type="scientific">Aliidiomarina maris</name>
    <dbReference type="NCBI Taxonomy" id="531312"/>
    <lineage>
        <taxon>Bacteria</taxon>
        <taxon>Pseudomonadati</taxon>
        <taxon>Pseudomonadota</taxon>
        <taxon>Gammaproteobacteria</taxon>
        <taxon>Alteromonadales</taxon>
        <taxon>Idiomarinaceae</taxon>
        <taxon>Aliidiomarina</taxon>
    </lineage>
</organism>
<dbReference type="Proteomes" id="UP000287865">
    <property type="component" value="Unassembled WGS sequence"/>
</dbReference>
<dbReference type="Gene3D" id="3.10.450.50">
    <property type="match status" value="1"/>
</dbReference>
<comment type="caution">
    <text evidence="2">The sequence shown here is derived from an EMBL/GenBank/DDBJ whole genome shotgun (WGS) entry which is preliminary data.</text>
</comment>
<dbReference type="Pfam" id="PF12680">
    <property type="entry name" value="SnoaL_2"/>
    <property type="match status" value="1"/>
</dbReference>
<dbReference type="Proteomes" id="UP000249203">
    <property type="component" value="Unassembled WGS sequence"/>
</dbReference>
<dbReference type="RefSeq" id="WP_111568920.1">
    <property type="nucleotide sequence ID" value="NZ_PIPK01000004.1"/>
</dbReference>
<evidence type="ECO:0000313" key="5">
    <source>
        <dbReference type="Proteomes" id="UP000287865"/>
    </source>
</evidence>
<protein>
    <submittedName>
        <fullName evidence="3">Nuclear transport factor 2 family protein</fullName>
    </submittedName>
    <submittedName>
        <fullName evidence="2">SnoaL-like protein</fullName>
    </submittedName>
</protein>
<reference evidence="3 5" key="1">
    <citation type="journal article" date="2018" name="Front. Microbiol.">
        <title>Genome-Based Analysis Reveals the Taxonomy and Diversity of the Family Idiomarinaceae.</title>
        <authorList>
            <person name="Liu Y."/>
            <person name="Lai Q."/>
            <person name="Shao Z."/>
        </authorList>
    </citation>
    <scope>NUCLEOTIDE SEQUENCE [LARGE SCALE GENOMIC DNA]</scope>
    <source>
        <strain evidence="3 5">CF12-14</strain>
    </source>
</reference>
<dbReference type="EMBL" id="PIPK01000004">
    <property type="protein sequence ID" value="RUO24973.1"/>
    <property type="molecule type" value="Genomic_DNA"/>
</dbReference>
<dbReference type="AlphaFoldDB" id="A0A327WZ02"/>
<dbReference type="SUPFAM" id="SSF54427">
    <property type="entry name" value="NTF2-like"/>
    <property type="match status" value="1"/>
</dbReference>
<evidence type="ECO:0000313" key="2">
    <source>
        <dbReference type="EMBL" id="RAJ98825.1"/>
    </source>
</evidence>
<sequence length="148" mass="16981">MSMSSQDDVIQSLKNFYAKMEEANVDELNRVYADNVAFSDPVHRVDGLPALKTYLVNSIKNVSYCHFDFTHQLLNSEGGYLTWQMRFAHPKIQRGEEVVVPGVTQLKFTADGARILEHTDYYDMGAMVYEHVPVMGWLTNQVKSRMKN</sequence>
<gene>
    <name evidence="2" type="ORF">B0I24_10426</name>
    <name evidence="3" type="ORF">CWE07_05705</name>
</gene>
<reference evidence="2 4" key="2">
    <citation type="submission" date="2018-06" db="EMBL/GenBank/DDBJ databases">
        <title>Genomic Encyclopedia of Type Strains, Phase III (KMG-III): the genomes of soil and plant-associated and newly described type strains.</title>
        <authorList>
            <person name="Whitman W."/>
        </authorList>
    </citation>
    <scope>NUCLEOTIDE SEQUENCE [LARGE SCALE GENOMIC DNA]</scope>
    <source>
        <strain evidence="2 4">CGMCC 1.15366</strain>
    </source>
</reference>
<dbReference type="InterPro" id="IPR037401">
    <property type="entry name" value="SnoaL-like"/>
</dbReference>
<evidence type="ECO:0000313" key="3">
    <source>
        <dbReference type="EMBL" id="RUO24973.1"/>
    </source>
</evidence>
<feature type="domain" description="SnoaL-like" evidence="1">
    <location>
        <begin position="14"/>
        <end position="118"/>
    </location>
</feature>
<name>A0A327WZ02_9GAMM</name>
<dbReference type="OrthoDB" id="1115105at2"/>
<evidence type="ECO:0000313" key="4">
    <source>
        <dbReference type="Proteomes" id="UP000249203"/>
    </source>
</evidence>